<sequence>MKIFSSSCENKNYVSSTAFLLTQPAAAACWRLLKCIRQHGVRRAKCGLRPALAAEAVRRKMLQSWQYGCMLPSVWQNGKAKCFCYGAGIVNVFCRKWCCSARQSM</sequence>
<dbReference type="PROSITE" id="PS51257">
    <property type="entry name" value="PROKAR_LIPOPROTEIN"/>
    <property type="match status" value="1"/>
</dbReference>
<protein>
    <submittedName>
        <fullName evidence="1">Uncharacterized protein</fullName>
    </submittedName>
</protein>
<keyword evidence="2" id="KW-1185">Reference proteome</keyword>
<evidence type="ECO:0000313" key="1">
    <source>
        <dbReference type="EMBL" id="GFU15106.1"/>
    </source>
</evidence>
<accession>A0A8X6UHE7</accession>
<gene>
    <name evidence="1" type="ORF">NPIL_660861</name>
</gene>
<dbReference type="EMBL" id="BMAW01126044">
    <property type="protein sequence ID" value="GFU15106.1"/>
    <property type="molecule type" value="Genomic_DNA"/>
</dbReference>
<evidence type="ECO:0000313" key="2">
    <source>
        <dbReference type="Proteomes" id="UP000887013"/>
    </source>
</evidence>
<reference evidence="1" key="1">
    <citation type="submission" date="2020-08" db="EMBL/GenBank/DDBJ databases">
        <title>Multicomponent nature underlies the extraordinary mechanical properties of spider dragline silk.</title>
        <authorList>
            <person name="Kono N."/>
            <person name="Nakamura H."/>
            <person name="Mori M."/>
            <person name="Yoshida Y."/>
            <person name="Ohtoshi R."/>
            <person name="Malay A.D."/>
            <person name="Moran D.A.P."/>
            <person name="Tomita M."/>
            <person name="Numata K."/>
            <person name="Arakawa K."/>
        </authorList>
    </citation>
    <scope>NUCLEOTIDE SEQUENCE</scope>
</reference>
<proteinExistence type="predicted"/>
<name>A0A8X6UHE7_NEPPI</name>
<dbReference type="AlphaFoldDB" id="A0A8X6UHE7"/>
<organism evidence="1 2">
    <name type="scientific">Nephila pilipes</name>
    <name type="common">Giant wood spider</name>
    <name type="synonym">Nephila maculata</name>
    <dbReference type="NCBI Taxonomy" id="299642"/>
    <lineage>
        <taxon>Eukaryota</taxon>
        <taxon>Metazoa</taxon>
        <taxon>Ecdysozoa</taxon>
        <taxon>Arthropoda</taxon>
        <taxon>Chelicerata</taxon>
        <taxon>Arachnida</taxon>
        <taxon>Araneae</taxon>
        <taxon>Araneomorphae</taxon>
        <taxon>Entelegynae</taxon>
        <taxon>Araneoidea</taxon>
        <taxon>Nephilidae</taxon>
        <taxon>Nephila</taxon>
    </lineage>
</organism>
<dbReference type="Proteomes" id="UP000887013">
    <property type="component" value="Unassembled WGS sequence"/>
</dbReference>
<comment type="caution">
    <text evidence="1">The sequence shown here is derived from an EMBL/GenBank/DDBJ whole genome shotgun (WGS) entry which is preliminary data.</text>
</comment>